<comment type="caution">
    <text evidence="4">The sequence shown here is derived from an EMBL/GenBank/DDBJ whole genome shotgun (WGS) entry which is preliminary data.</text>
</comment>
<dbReference type="Proteomes" id="UP001148482">
    <property type="component" value="Unassembled WGS sequence"/>
</dbReference>
<dbReference type="NCBIfam" id="TIGR03590">
    <property type="entry name" value="PseG"/>
    <property type="match status" value="1"/>
</dbReference>
<evidence type="ECO:0000256" key="1">
    <source>
        <dbReference type="PIRSR" id="PIRSR620023-1"/>
    </source>
</evidence>
<keyword evidence="5" id="KW-1185">Reference proteome</keyword>
<dbReference type="InterPro" id="IPR016181">
    <property type="entry name" value="Acyl_CoA_acyltransferase"/>
</dbReference>
<feature type="binding site" evidence="2">
    <location>
        <position position="252"/>
    </location>
    <ligand>
        <name>substrate</name>
    </ligand>
</feature>
<reference evidence="4" key="1">
    <citation type="submission" date="2022-11" db="EMBL/GenBank/DDBJ databases">
        <title>Salinimicrobium profundisediminis sp. nov., isolated from deep-sea sediment of the Mariana Trench.</title>
        <authorList>
            <person name="Fu H."/>
        </authorList>
    </citation>
    <scope>NUCLEOTIDE SEQUENCE</scope>
    <source>
        <strain evidence="4">MT39</strain>
    </source>
</reference>
<dbReference type="EC" id="3.6.1.57" evidence="4"/>
<dbReference type="PANTHER" id="PTHR43415:SF3">
    <property type="entry name" value="GNAT-FAMILY ACETYLTRANSFERASE"/>
    <property type="match status" value="1"/>
</dbReference>
<evidence type="ECO:0000313" key="4">
    <source>
        <dbReference type="EMBL" id="MCX2837914.1"/>
    </source>
</evidence>
<dbReference type="EMBL" id="JAPJDA010000009">
    <property type="protein sequence ID" value="MCX2837914.1"/>
    <property type="molecule type" value="Genomic_DNA"/>
</dbReference>
<accession>A0A9X3CWD2</accession>
<evidence type="ECO:0000313" key="5">
    <source>
        <dbReference type="Proteomes" id="UP001148482"/>
    </source>
</evidence>
<name>A0A9X3CWD2_9FLAO</name>
<dbReference type="RefSeq" id="WP_266069165.1">
    <property type="nucleotide sequence ID" value="NZ_JAPJDA010000009.1"/>
</dbReference>
<dbReference type="AlphaFoldDB" id="A0A9X3CWD2"/>
<dbReference type="InterPro" id="IPR020023">
    <property type="entry name" value="PseG"/>
</dbReference>
<dbReference type="Gene3D" id="3.40.630.30">
    <property type="match status" value="1"/>
</dbReference>
<protein>
    <submittedName>
        <fullName evidence="4">UDP-2,4-diacetamido-2,4, 6-trideoxy-beta-L-altropyranose hydrolase</fullName>
        <ecNumber evidence="4">3.6.1.57</ecNumber>
    </submittedName>
</protein>
<feature type="active site" description="Proton acceptor" evidence="1">
    <location>
        <position position="19"/>
    </location>
</feature>
<gene>
    <name evidence="4" type="primary">pseG</name>
    <name evidence="4" type="ORF">OQ279_07075</name>
</gene>
<dbReference type="InterPro" id="IPR000182">
    <property type="entry name" value="GNAT_dom"/>
</dbReference>
<dbReference type="GO" id="GO:0016747">
    <property type="term" value="F:acyltransferase activity, transferring groups other than amino-acyl groups"/>
    <property type="evidence" value="ECO:0007669"/>
    <property type="project" value="InterPro"/>
</dbReference>
<keyword evidence="4" id="KW-0378">Hydrolase</keyword>
<sequence length="482" mass="54663">MVNKILFRVDGNSSIGHGHLMRCYALAEMLKSRFTVDFFCKEVPNSLLNAFKQKNLAVNIISIEDEFLEVLNGDGIVVLDHYGLDTAFQKIIKEKGNKLVCIDDLHEKEFYADLIINHAPGILPSDYKAQSYTQYALGIEYAMLRPEFLKLARQKEKKTNLSKKGVFVCFGGSDPEDLTRRSLDILIDIKLFDEIKIVTGSAYSNYGLLVDYISSKKDDKIFLYQNLQAEAMIAVMKSCSHALVPASGILLEVMALGLIPVAGMYINNQQFIYENYKAINAFADAGNFEERDLREALLSLKFTKKKNSNLIDGKSSQRLLKTFSALLEEANVSLEEAKADDLQVTYNWAKNPEVRAYSFSKSEIGYEEHKNWLFAKIEDDNCYYFIARINDCAVGSIRFDKHNREEAIVSYLLDPEFHGKGLGLSLLKLGVEKLKITDNNIKYVTGYVMNNNIASLKIFRKLGYEEGFGSGNEVKFKKEIRK</sequence>
<dbReference type="SUPFAM" id="SSF55729">
    <property type="entry name" value="Acyl-CoA N-acyltransferases (Nat)"/>
    <property type="match status" value="1"/>
</dbReference>
<dbReference type="Pfam" id="PF13302">
    <property type="entry name" value="Acetyltransf_3"/>
    <property type="match status" value="1"/>
</dbReference>
<dbReference type="PANTHER" id="PTHR43415">
    <property type="entry name" value="SPERMIDINE N(1)-ACETYLTRANSFERASE"/>
    <property type="match status" value="1"/>
</dbReference>
<evidence type="ECO:0000259" key="3">
    <source>
        <dbReference type="PROSITE" id="PS51186"/>
    </source>
</evidence>
<dbReference type="Gene3D" id="3.40.50.2000">
    <property type="entry name" value="Glycogen Phosphorylase B"/>
    <property type="match status" value="1"/>
</dbReference>
<dbReference type="GO" id="GO:0016787">
    <property type="term" value="F:hydrolase activity"/>
    <property type="evidence" value="ECO:0007669"/>
    <property type="project" value="UniProtKB-KW"/>
</dbReference>
<proteinExistence type="predicted"/>
<feature type="domain" description="N-acetyltransferase" evidence="3">
    <location>
        <begin position="332"/>
        <end position="481"/>
    </location>
</feature>
<feature type="binding site" evidence="2">
    <location>
        <position position="145"/>
    </location>
    <ligand>
        <name>substrate</name>
    </ligand>
</feature>
<organism evidence="4 5">
    <name type="scientific">Salinimicrobium profundisediminis</name>
    <dbReference type="NCBI Taxonomy" id="2994553"/>
    <lineage>
        <taxon>Bacteria</taxon>
        <taxon>Pseudomonadati</taxon>
        <taxon>Bacteroidota</taxon>
        <taxon>Flavobacteriia</taxon>
        <taxon>Flavobacteriales</taxon>
        <taxon>Flavobacteriaceae</taxon>
        <taxon>Salinimicrobium</taxon>
    </lineage>
</organism>
<evidence type="ECO:0000256" key="2">
    <source>
        <dbReference type="PIRSR" id="PIRSR620023-2"/>
    </source>
</evidence>
<dbReference type="Gene3D" id="3.40.50.11190">
    <property type="match status" value="1"/>
</dbReference>
<dbReference type="PROSITE" id="PS51186">
    <property type="entry name" value="GNAT"/>
    <property type="match status" value="1"/>
</dbReference>